<dbReference type="Proteomes" id="UP000422569">
    <property type="component" value="Chromosome"/>
</dbReference>
<keyword evidence="11" id="KW-1185">Reference proteome</keyword>
<dbReference type="EMBL" id="CP044331">
    <property type="protein sequence ID" value="QGM98413.1"/>
    <property type="molecule type" value="Genomic_DNA"/>
</dbReference>
<accession>A0A6B8MAV4</accession>
<reference evidence="10 11" key="1">
    <citation type="submission" date="2019-09" db="EMBL/GenBank/DDBJ databases">
        <title>Isolation and complete genome sequencing of Methylocystis species.</title>
        <authorList>
            <person name="Rumah B.L."/>
            <person name="Stead C.E."/>
            <person name="Stevens B.C."/>
            <person name="Minton N.P."/>
            <person name="Grosse-Honebrink A."/>
            <person name="Zhang Y."/>
        </authorList>
    </citation>
    <scope>NUCLEOTIDE SEQUENCE [LARGE SCALE GENOMIC DNA]</scope>
    <source>
        <strain evidence="10 11">BRCS2</strain>
    </source>
</reference>
<dbReference type="HAMAP" id="MF_00275">
    <property type="entry name" value="KdpA"/>
    <property type="match status" value="1"/>
</dbReference>
<keyword evidence="5 9" id="KW-0630">Potassium</keyword>
<gene>
    <name evidence="9 10" type="primary">kdpA</name>
    <name evidence="10" type="ORF">F7D14_13615</name>
</gene>
<keyword evidence="4 9" id="KW-0812">Transmembrane</keyword>
<dbReference type="RefSeq" id="WP_016918174.1">
    <property type="nucleotide sequence ID" value="NZ_CP044331.1"/>
</dbReference>
<dbReference type="GO" id="GO:0005886">
    <property type="term" value="C:plasma membrane"/>
    <property type="evidence" value="ECO:0007669"/>
    <property type="project" value="UniProtKB-SubCell"/>
</dbReference>
<keyword evidence="3 9" id="KW-0633">Potassium transport</keyword>
<dbReference type="Pfam" id="PF03814">
    <property type="entry name" value="KdpA"/>
    <property type="match status" value="1"/>
</dbReference>
<dbReference type="GO" id="GO:0030955">
    <property type="term" value="F:potassium ion binding"/>
    <property type="evidence" value="ECO:0007669"/>
    <property type="project" value="UniProtKB-UniRule"/>
</dbReference>
<feature type="transmembrane region" description="Helical" evidence="9">
    <location>
        <begin position="286"/>
        <end position="305"/>
    </location>
</feature>
<keyword evidence="1 9" id="KW-0813">Transport</keyword>
<evidence type="ECO:0000256" key="8">
    <source>
        <dbReference type="ARBA" id="ARBA00023136"/>
    </source>
</evidence>
<evidence type="ECO:0000313" key="10">
    <source>
        <dbReference type="EMBL" id="QGM98413.1"/>
    </source>
</evidence>
<proteinExistence type="inferred from homology"/>
<dbReference type="KEGG" id="mpar:F7D14_13615"/>
<evidence type="ECO:0000256" key="6">
    <source>
        <dbReference type="ARBA" id="ARBA00022989"/>
    </source>
</evidence>
<feature type="transmembrane region" description="Helical" evidence="9">
    <location>
        <begin position="96"/>
        <end position="114"/>
    </location>
</feature>
<dbReference type="PIRSF" id="PIRSF001294">
    <property type="entry name" value="K_ATPaseA"/>
    <property type="match status" value="1"/>
</dbReference>
<feature type="transmembrane region" description="Helical" evidence="9">
    <location>
        <begin position="424"/>
        <end position="443"/>
    </location>
</feature>
<comment type="subunit">
    <text evidence="9">The system is composed of three essential subunits: KdpA, KdpB and KdpC.</text>
</comment>
<evidence type="ECO:0000256" key="1">
    <source>
        <dbReference type="ARBA" id="ARBA00022448"/>
    </source>
</evidence>
<evidence type="ECO:0000313" key="11">
    <source>
        <dbReference type="Proteomes" id="UP000422569"/>
    </source>
</evidence>
<comment type="function">
    <text evidence="9">Part of the high-affinity ATP-driven potassium transport (or Kdp) system, which catalyzes the hydrolysis of ATP coupled with the electrogenic transport of potassium into the cytoplasm. This subunit binds the extracellular potassium ions and delivers the ions to the membrane domain of KdpB through an intramembrane tunnel.</text>
</comment>
<comment type="similarity">
    <text evidence="9">Belongs to the KdpA family.</text>
</comment>
<dbReference type="InterPro" id="IPR004623">
    <property type="entry name" value="KdpA"/>
</dbReference>
<evidence type="ECO:0000256" key="2">
    <source>
        <dbReference type="ARBA" id="ARBA00022475"/>
    </source>
</evidence>
<evidence type="ECO:0000256" key="4">
    <source>
        <dbReference type="ARBA" id="ARBA00022692"/>
    </source>
</evidence>
<dbReference type="PANTHER" id="PTHR30607:SF2">
    <property type="entry name" value="POTASSIUM-TRANSPORTING ATPASE POTASSIUM-BINDING SUBUNIT"/>
    <property type="match status" value="1"/>
</dbReference>
<organism evidence="10 11">
    <name type="scientific">Methylocystis parvus</name>
    <dbReference type="NCBI Taxonomy" id="134"/>
    <lineage>
        <taxon>Bacteria</taxon>
        <taxon>Pseudomonadati</taxon>
        <taxon>Pseudomonadota</taxon>
        <taxon>Alphaproteobacteria</taxon>
        <taxon>Hyphomicrobiales</taxon>
        <taxon>Methylocystaceae</taxon>
        <taxon>Methylocystis</taxon>
    </lineage>
</organism>
<feature type="transmembrane region" description="Helical" evidence="9">
    <location>
        <begin position="134"/>
        <end position="156"/>
    </location>
</feature>
<feature type="transmembrane region" description="Helical" evidence="9">
    <location>
        <begin position="484"/>
        <end position="509"/>
    </location>
</feature>
<comment type="subcellular location">
    <subcellularLocation>
        <location evidence="9">Cell membrane</location>
        <topology evidence="9">Multi-pass membrane protein</topology>
    </subcellularLocation>
</comment>
<dbReference type="NCBIfam" id="TIGR00680">
    <property type="entry name" value="kdpA"/>
    <property type="match status" value="1"/>
</dbReference>
<keyword evidence="6 9" id="KW-1133">Transmembrane helix</keyword>
<feature type="transmembrane region" description="Helical" evidence="9">
    <location>
        <begin position="383"/>
        <end position="403"/>
    </location>
</feature>
<keyword evidence="2 9" id="KW-1003">Cell membrane</keyword>
<name>A0A6B8MAV4_9HYPH</name>
<evidence type="ECO:0000256" key="7">
    <source>
        <dbReference type="ARBA" id="ARBA00023065"/>
    </source>
</evidence>
<evidence type="ECO:0000256" key="5">
    <source>
        <dbReference type="ARBA" id="ARBA00022958"/>
    </source>
</evidence>
<keyword evidence="7 9" id="KW-0406">Ion transport</keyword>
<evidence type="ECO:0000256" key="9">
    <source>
        <dbReference type="HAMAP-Rule" id="MF_00275"/>
    </source>
</evidence>
<evidence type="ECO:0000256" key="3">
    <source>
        <dbReference type="ARBA" id="ARBA00022538"/>
    </source>
</evidence>
<keyword evidence="8 9" id="KW-0472">Membrane</keyword>
<feature type="transmembrane region" description="Helical" evidence="9">
    <location>
        <begin position="260"/>
        <end position="279"/>
    </location>
</feature>
<sequence>MTFIGLAQIAIVLVAVVLAAIPLGGYVARVFAGEQTLLSPALSPVENAFYRSAGVDPSREQGWQAYTFAMLAFSVVGFASLYALQRLQGVLPLNPQGFSGVPADLAFNTSLSFVTNTNWQNYGGETTMSHLTQMLGLTVHNFVSAATGLAMAFALVRGFARSESATVGNFWVDLTRATLYVLLPLSVVFALVLVALGVPQTLAGSIEATTLEGVKQIISIGPVASQEAIKELGTNGGGFFNANSAHPFENPNAASNMLEIFALLLVPFASVFAFGRTVLDARQGRVIAITMGIVLVAGVLIAYWAEAAGNPLLTDIGVDPSPGNMEGKEVRFGVAASTLFAAATTGTSTGAVNSTHDSFTPLGGFVPLFNMLLGCISPGGDGAGLYGFLVLAVIAVFVAGLMVGRTPEYLGKKIETREMKLAMLAVLIYPLSVLGFTAASLMLKTGLDSLANAGPHGLSEVLYAFASTNANNGSAFAGLAGNTLWYNTTLGVAMFVGRFFFIVPVLALAGSFAAKKKAPASVGTFPTHGPLFVGLLLGVILILYLLQYFPALALGPIVEHFLMHAGKSF</sequence>
<feature type="transmembrane region" description="Helical" evidence="9">
    <location>
        <begin position="530"/>
        <end position="549"/>
    </location>
</feature>
<dbReference type="PANTHER" id="PTHR30607">
    <property type="entry name" value="POTASSIUM-TRANSPORTING ATPASE A CHAIN"/>
    <property type="match status" value="1"/>
</dbReference>
<feature type="transmembrane region" description="Helical" evidence="9">
    <location>
        <begin position="177"/>
        <end position="198"/>
    </location>
</feature>
<protein>
    <recommendedName>
        <fullName evidence="9">Potassium-transporting ATPase potassium-binding subunit</fullName>
    </recommendedName>
    <alternativeName>
        <fullName evidence="9">ATP phosphohydrolase [potassium-transporting] A chain</fullName>
    </alternativeName>
    <alternativeName>
        <fullName evidence="9">Potassium-binding and translocating subunit A</fullName>
    </alternativeName>
    <alternativeName>
        <fullName evidence="9">Potassium-translocating ATPase A chain</fullName>
    </alternativeName>
</protein>
<dbReference type="AlphaFoldDB" id="A0A6B8MAV4"/>
<feature type="transmembrane region" description="Helical" evidence="9">
    <location>
        <begin position="63"/>
        <end position="84"/>
    </location>
</feature>
<dbReference type="GO" id="GO:0008556">
    <property type="term" value="F:P-type potassium transmembrane transporter activity"/>
    <property type="evidence" value="ECO:0007669"/>
    <property type="project" value="InterPro"/>
</dbReference>